<feature type="domain" description="Pirin N-terminal" evidence="4">
    <location>
        <begin position="9"/>
        <end position="119"/>
    </location>
</feature>
<name>A0A150WGS8_BDEBC</name>
<dbReference type="InterPro" id="IPR014710">
    <property type="entry name" value="RmlC-like_jellyroll"/>
</dbReference>
<dbReference type="CDD" id="cd20311">
    <property type="entry name" value="cupin_Yhhw_C"/>
    <property type="match status" value="1"/>
</dbReference>
<dbReference type="OrthoDB" id="5290824at2"/>
<dbReference type="Pfam" id="PF17954">
    <property type="entry name" value="Pirin_C_2"/>
    <property type="match status" value="1"/>
</dbReference>
<feature type="binding site" evidence="2">
    <location>
        <position position="103"/>
    </location>
    <ligand>
        <name>Fe cation</name>
        <dbReference type="ChEBI" id="CHEBI:24875"/>
    </ligand>
</feature>
<evidence type="ECO:0000256" key="2">
    <source>
        <dbReference type="PIRSR" id="PIRSR006232-1"/>
    </source>
</evidence>
<keyword evidence="2" id="KW-0479">Metal-binding</keyword>
<dbReference type="GO" id="GO:0051213">
    <property type="term" value="F:dioxygenase activity"/>
    <property type="evidence" value="ECO:0007669"/>
    <property type="project" value="UniProtKB-KW"/>
</dbReference>
<dbReference type="InterPro" id="IPR012093">
    <property type="entry name" value="Pirin"/>
</dbReference>
<dbReference type="GO" id="GO:0046872">
    <property type="term" value="F:metal ion binding"/>
    <property type="evidence" value="ECO:0007669"/>
    <property type="project" value="UniProtKB-KW"/>
</dbReference>
<comment type="caution">
    <text evidence="6">The sequence shown here is derived from an EMBL/GenBank/DDBJ whole genome shotgun (WGS) entry which is preliminary data.</text>
</comment>
<feature type="binding site" evidence="2">
    <location>
        <position position="59"/>
    </location>
    <ligand>
        <name>Fe cation</name>
        <dbReference type="ChEBI" id="CHEBI:24875"/>
    </ligand>
</feature>
<dbReference type="InterPro" id="IPR011051">
    <property type="entry name" value="RmlC_Cupin_sf"/>
</dbReference>
<dbReference type="EMBL" id="LUKF01000016">
    <property type="protein sequence ID" value="KYG62249.1"/>
    <property type="molecule type" value="Genomic_DNA"/>
</dbReference>
<comment type="cofactor">
    <cofactor evidence="2">
        <name>Fe cation</name>
        <dbReference type="ChEBI" id="CHEBI:24875"/>
    </cofactor>
    <text evidence="2">Binds 1 Fe cation per subunit.</text>
</comment>
<keyword evidence="6" id="KW-0560">Oxidoreductase</keyword>
<evidence type="ECO:0000256" key="1">
    <source>
        <dbReference type="ARBA" id="ARBA00008416"/>
    </source>
</evidence>
<dbReference type="Proteomes" id="UP000075391">
    <property type="component" value="Unassembled WGS sequence"/>
</dbReference>
<accession>A0A150WGS8</accession>
<organism evidence="6 7">
    <name type="scientific">Bdellovibrio bacteriovorus</name>
    <dbReference type="NCBI Taxonomy" id="959"/>
    <lineage>
        <taxon>Bacteria</taxon>
        <taxon>Pseudomonadati</taxon>
        <taxon>Bdellovibrionota</taxon>
        <taxon>Bdellovibrionia</taxon>
        <taxon>Bdellovibrionales</taxon>
        <taxon>Pseudobdellovibrionaceae</taxon>
        <taxon>Bdellovibrio</taxon>
    </lineage>
</organism>
<protein>
    <submittedName>
        <fullName evidence="6">Quercetin 2,3-dioxygenase</fullName>
    </submittedName>
</protein>
<feature type="domain" description="Quercetin 2,3-dioxygenase C-terminal cupin" evidence="5">
    <location>
        <begin position="146"/>
        <end position="231"/>
    </location>
</feature>
<reference evidence="6 7" key="1">
    <citation type="submission" date="2016-03" db="EMBL/GenBank/DDBJ databases">
        <authorList>
            <person name="Ploux O."/>
        </authorList>
    </citation>
    <scope>NUCLEOTIDE SEQUENCE [LARGE SCALE GENOMIC DNA]</scope>
    <source>
        <strain evidence="6 7">BER2</strain>
    </source>
</reference>
<dbReference type="InterPro" id="IPR041602">
    <property type="entry name" value="Quercetinase_C"/>
</dbReference>
<dbReference type="PIRSF" id="PIRSF006232">
    <property type="entry name" value="Pirin"/>
    <property type="match status" value="1"/>
</dbReference>
<evidence type="ECO:0000313" key="6">
    <source>
        <dbReference type="EMBL" id="KYG62249.1"/>
    </source>
</evidence>
<comment type="similarity">
    <text evidence="1 3">Belongs to the pirin family.</text>
</comment>
<evidence type="ECO:0000256" key="3">
    <source>
        <dbReference type="RuleBase" id="RU003457"/>
    </source>
</evidence>
<gene>
    <name evidence="6" type="ORF">AZI85_06860</name>
</gene>
<evidence type="ECO:0000313" key="7">
    <source>
        <dbReference type="Proteomes" id="UP000075391"/>
    </source>
</evidence>
<keyword evidence="6" id="KW-0223">Dioxygenase</keyword>
<evidence type="ECO:0000259" key="5">
    <source>
        <dbReference type="Pfam" id="PF17954"/>
    </source>
</evidence>
<dbReference type="RefSeq" id="WP_063244349.1">
    <property type="nucleotide sequence ID" value="NZ_LUKF01000016.1"/>
</dbReference>
<evidence type="ECO:0000259" key="4">
    <source>
        <dbReference type="Pfam" id="PF02678"/>
    </source>
</evidence>
<dbReference type="PANTHER" id="PTHR43212:SF3">
    <property type="entry name" value="QUERCETIN 2,3-DIOXYGENASE"/>
    <property type="match status" value="1"/>
</dbReference>
<dbReference type="InterPro" id="IPR003829">
    <property type="entry name" value="Pirin_N_dom"/>
</dbReference>
<feature type="binding site" evidence="2">
    <location>
        <position position="57"/>
    </location>
    <ligand>
        <name>Fe cation</name>
        <dbReference type="ChEBI" id="CHEBI:24875"/>
    </ligand>
</feature>
<dbReference type="Pfam" id="PF02678">
    <property type="entry name" value="Pirin"/>
    <property type="match status" value="1"/>
</dbReference>
<dbReference type="SUPFAM" id="SSF51182">
    <property type="entry name" value="RmlC-like cupins"/>
    <property type="match status" value="1"/>
</dbReference>
<dbReference type="AlphaFoldDB" id="A0A150WGS8"/>
<dbReference type="CDD" id="cd02910">
    <property type="entry name" value="cupin_Yhhw_N"/>
    <property type="match status" value="1"/>
</dbReference>
<dbReference type="PANTHER" id="PTHR43212">
    <property type="entry name" value="QUERCETIN 2,3-DIOXYGENASE"/>
    <property type="match status" value="1"/>
</dbReference>
<proteinExistence type="inferred from homology"/>
<keyword evidence="2" id="KW-0408">Iron</keyword>
<dbReference type="Gene3D" id="2.60.120.10">
    <property type="entry name" value="Jelly Rolls"/>
    <property type="match status" value="2"/>
</dbReference>
<sequence length="232" mass="26346">MFELRKSNERGFADHGWLKSRHTFSFADYYDPEHMGFRALRVINEDRIDGGTGFGMHGHRDMEIISYVVKGALEHKDSKGNVAVIKPGDVQRMSAGAGVMHSEYNKAPDTETHFFQIWILPDRHGTEFGYGQKSFEEDLNSKDMVLVISKEGREGSISINQDADLYISRMKAGKNLEFKMRPSRHVWIQAIKGQINVNGQTLEIGDALKISQEQVLKMSANQDSEFMLFDLA</sequence>
<feature type="binding site" evidence="2">
    <location>
        <position position="101"/>
    </location>
    <ligand>
        <name>Fe cation</name>
        <dbReference type="ChEBI" id="CHEBI:24875"/>
    </ligand>
</feature>